<reference evidence="2 3" key="1">
    <citation type="journal article" date="2007" name="Appl. Environ. Microbiol.">
        <title>Genome sequence of the cellulolytic gliding bacterium Cytophaga hutchinsonii.</title>
        <authorList>
            <person name="Xie G."/>
            <person name="Bruce D.C."/>
            <person name="Challacombe J.F."/>
            <person name="Chertkov O."/>
            <person name="Detter J.C."/>
            <person name="Gilna P."/>
            <person name="Han C.S."/>
            <person name="Lucas S."/>
            <person name="Misra M."/>
            <person name="Myers G.L."/>
            <person name="Richardson P."/>
            <person name="Tapia R."/>
            <person name="Thayer N."/>
            <person name="Thompson L.S."/>
            <person name="Brettin T.S."/>
            <person name="Henrissat B."/>
            <person name="Wilson D.B."/>
            <person name="McBride M.J."/>
        </authorList>
    </citation>
    <scope>NUCLEOTIDE SEQUENCE [LARGE SCALE GENOMIC DNA]</scope>
    <source>
        <strain evidence="3">ATCC 33406 / DSM 1761 / CIP 103989 / NBRC 15051 / NCIMB 9469 / D465</strain>
    </source>
</reference>
<protein>
    <recommendedName>
        <fullName evidence="4">Integral-membrane protein</fullName>
    </recommendedName>
</protein>
<feature type="transmembrane region" description="Helical" evidence="1">
    <location>
        <begin position="60"/>
        <end position="81"/>
    </location>
</feature>
<proteinExistence type="predicted"/>
<dbReference type="EMBL" id="CP000383">
    <property type="protein sequence ID" value="ABG58376.1"/>
    <property type="molecule type" value="Genomic_DNA"/>
</dbReference>
<keyword evidence="1" id="KW-1133">Transmembrane helix</keyword>
<accession>A0A6N4SPZ9</accession>
<feature type="transmembrane region" description="Helical" evidence="1">
    <location>
        <begin position="12"/>
        <end position="33"/>
    </location>
</feature>
<keyword evidence="1" id="KW-0472">Membrane</keyword>
<dbReference type="KEGG" id="chu:CHU_1099"/>
<evidence type="ECO:0000313" key="3">
    <source>
        <dbReference type="Proteomes" id="UP000001822"/>
    </source>
</evidence>
<evidence type="ECO:0008006" key="4">
    <source>
        <dbReference type="Google" id="ProtNLM"/>
    </source>
</evidence>
<feature type="transmembrane region" description="Helical" evidence="1">
    <location>
        <begin position="93"/>
        <end position="113"/>
    </location>
</feature>
<evidence type="ECO:0000256" key="1">
    <source>
        <dbReference type="SAM" id="Phobius"/>
    </source>
</evidence>
<name>A0A6N4SPZ9_CYTH3</name>
<organism evidence="2 3">
    <name type="scientific">Cytophaga hutchinsonii (strain ATCC 33406 / DSM 1761 / CIP 103989 / NBRC 15051 / NCIMB 9469 / D465)</name>
    <dbReference type="NCBI Taxonomy" id="269798"/>
    <lineage>
        <taxon>Bacteria</taxon>
        <taxon>Pseudomonadati</taxon>
        <taxon>Bacteroidota</taxon>
        <taxon>Cytophagia</taxon>
        <taxon>Cytophagales</taxon>
        <taxon>Cytophagaceae</taxon>
        <taxon>Cytophaga</taxon>
    </lineage>
</organism>
<dbReference type="AlphaFoldDB" id="A0A6N4SPZ9"/>
<dbReference type="Pfam" id="PF08592">
    <property type="entry name" value="Anthrone_oxy"/>
    <property type="match status" value="1"/>
</dbReference>
<sequence length="171" mass="18876">MAEHLKIIEMKTQFCMIAAIVSTGMMAGIFFTWTNAVTPGIGRLDDMGYLTAFKSMNKTILNPLFFVLFFLPLCAIPLTAFLKYQEGNQPACILLAVAALLYVAGCICVTVSGNVPLNDLLEKTDLINSNVQQLTQLRSSIEVKWNLFNLIRTVASVMSFSLLVISVCVKR</sequence>
<feature type="transmembrane region" description="Helical" evidence="1">
    <location>
        <begin position="147"/>
        <end position="169"/>
    </location>
</feature>
<dbReference type="OrthoDB" id="772592at2"/>
<dbReference type="InterPro" id="IPR013901">
    <property type="entry name" value="Anthrone_oxy"/>
</dbReference>
<dbReference type="Proteomes" id="UP000001822">
    <property type="component" value="Chromosome"/>
</dbReference>
<evidence type="ECO:0000313" key="2">
    <source>
        <dbReference type="EMBL" id="ABG58376.1"/>
    </source>
</evidence>
<keyword evidence="1" id="KW-0812">Transmembrane</keyword>
<gene>
    <name evidence="2" type="ordered locus">CHU_1099</name>
</gene>
<keyword evidence="3" id="KW-1185">Reference proteome</keyword>